<keyword evidence="4" id="KW-0808">Transferase</keyword>
<evidence type="ECO:0000313" key="11">
    <source>
        <dbReference type="Proteomes" id="UP000231409"/>
    </source>
</evidence>
<evidence type="ECO:0000259" key="9">
    <source>
        <dbReference type="Pfam" id="PF08545"/>
    </source>
</evidence>
<keyword evidence="3" id="KW-0444">Lipid biosynthesis</keyword>
<sequence length="309" mass="33643">MLGIQSVASYLPKGRVDNLEQADRFETDREFVEQKIGVATLPRFEDTDSVVSACVAAFDRLCGKANIDKSEIECVVLCTQNPDKGGLPHNSALVHAALELPEECACFDIGLGCSGYVYGLSVIQSFMAANRMKRGLFFTCDPYSRILDHDDKNTCLLFGDAASVTLISETPRYTLATAKFSTKGAGSDALQKTANGLEMNGRAVFNFALQDVPKQIKRTLVSAELTADDIDLFLLHQGSRFMLENTIKRAGIPAEKAPIRLSATGNTVSSSIPLLLEEELDNRPRRILMSGFGVGLSWATAIYEEVKSS</sequence>
<dbReference type="AlphaFoldDB" id="A0A2G1UGH8"/>
<reference evidence="10 11" key="1">
    <citation type="submission" date="2017-09" db="EMBL/GenBank/DDBJ databases">
        <title>The draft genome sequences of Marinobacter sp. PWS21.</title>
        <authorList>
            <person name="Cao J."/>
        </authorList>
    </citation>
    <scope>NUCLEOTIDE SEQUENCE [LARGE SCALE GENOMIC DNA]</scope>
    <source>
        <strain evidence="10 11">PWS21</strain>
    </source>
</reference>
<keyword evidence="6" id="KW-0443">Lipid metabolism</keyword>
<name>A0A2G1UGH8_9GAMM</name>
<dbReference type="GO" id="GO:0004315">
    <property type="term" value="F:3-oxoacyl-[acyl-carrier-protein] synthase activity"/>
    <property type="evidence" value="ECO:0007669"/>
    <property type="project" value="InterPro"/>
</dbReference>
<evidence type="ECO:0000256" key="3">
    <source>
        <dbReference type="ARBA" id="ARBA00022516"/>
    </source>
</evidence>
<evidence type="ECO:0000313" key="10">
    <source>
        <dbReference type="EMBL" id="PHQ13520.1"/>
    </source>
</evidence>
<evidence type="ECO:0000256" key="4">
    <source>
        <dbReference type="ARBA" id="ARBA00022679"/>
    </source>
</evidence>
<dbReference type="InterPro" id="IPR016039">
    <property type="entry name" value="Thiolase-like"/>
</dbReference>
<organism evidence="10 11">
    <name type="scientific">Marinobacter profundi</name>
    <dbReference type="NCBI Taxonomy" id="2666256"/>
    <lineage>
        <taxon>Bacteria</taxon>
        <taxon>Pseudomonadati</taxon>
        <taxon>Pseudomonadota</taxon>
        <taxon>Gammaproteobacteria</taxon>
        <taxon>Pseudomonadales</taxon>
        <taxon>Marinobacteraceae</taxon>
        <taxon>Marinobacter</taxon>
    </lineage>
</organism>
<feature type="domain" description="Beta-ketoacyl-[acyl-carrier-protein] synthase III N-terminal" evidence="9">
    <location>
        <begin position="107"/>
        <end position="184"/>
    </location>
</feature>
<dbReference type="EMBL" id="NTFH01000024">
    <property type="protein sequence ID" value="PHQ13520.1"/>
    <property type="molecule type" value="Genomic_DNA"/>
</dbReference>
<dbReference type="Proteomes" id="UP000231409">
    <property type="component" value="Unassembled WGS sequence"/>
</dbReference>
<accession>A0A2G1UGH8</accession>
<dbReference type="CDD" id="cd00830">
    <property type="entry name" value="KAS_III"/>
    <property type="match status" value="1"/>
</dbReference>
<keyword evidence="11" id="KW-1185">Reference proteome</keyword>
<comment type="pathway">
    <text evidence="1">Lipid metabolism.</text>
</comment>
<evidence type="ECO:0000259" key="8">
    <source>
        <dbReference type="Pfam" id="PF08541"/>
    </source>
</evidence>
<gene>
    <name evidence="10" type="ORF">CLH61_17980</name>
</gene>
<keyword evidence="7" id="KW-0275">Fatty acid biosynthesis</keyword>
<dbReference type="RefSeq" id="WP_099616080.1">
    <property type="nucleotide sequence ID" value="NZ_KZ319383.1"/>
</dbReference>
<evidence type="ECO:0000256" key="1">
    <source>
        <dbReference type="ARBA" id="ARBA00005189"/>
    </source>
</evidence>
<dbReference type="PANTHER" id="PTHR43091:SF1">
    <property type="entry name" value="BETA-KETOACYL-[ACYL-CARRIER-PROTEIN] SYNTHASE III, CHLOROPLASTIC"/>
    <property type="match status" value="1"/>
</dbReference>
<dbReference type="GO" id="GO:0006633">
    <property type="term" value="P:fatty acid biosynthetic process"/>
    <property type="evidence" value="ECO:0007669"/>
    <property type="project" value="UniProtKB-KW"/>
</dbReference>
<feature type="domain" description="Beta-ketoacyl-[acyl-carrier-protein] synthase III C-terminal" evidence="8">
    <location>
        <begin position="222"/>
        <end position="303"/>
    </location>
</feature>
<protein>
    <submittedName>
        <fullName evidence="10">3-oxoacyl-ACP synthase</fullName>
    </submittedName>
</protein>
<evidence type="ECO:0000256" key="2">
    <source>
        <dbReference type="ARBA" id="ARBA00008642"/>
    </source>
</evidence>
<proteinExistence type="inferred from homology"/>
<dbReference type="Gene3D" id="3.40.47.10">
    <property type="match status" value="1"/>
</dbReference>
<evidence type="ECO:0000256" key="6">
    <source>
        <dbReference type="ARBA" id="ARBA00023098"/>
    </source>
</evidence>
<dbReference type="SUPFAM" id="SSF53901">
    <property type="entry name" value="Thiolase-like"/>
    <property type="match status" value="1"/>
</dbReference>
<evidence type="ECO:0000256" key="5">
    <source>
        <dbReference type="ARBA" id="ARBA00022832"/>
    </source>
</evidence>
<dbReference type="InterPro" id="IPR013751">
    <property type="entry name" value="ACP_syn_III_N"/>
</dbReference>
<dbReference type="Pfam" id="PF08541">
    <property type="entry name" value="ACP_syn_III_C"/>
    <property type="match status" value="1"/>
</dbReference>
<comment type="caution">
    <text evidence="10">The sequence shown here is derived from an EMBL/GenBank/DDBJ whole genome shotgun (WGS) entry which is preliminary data.</text>
</comment>
<evidence type="ECO:0000256" key="7">
    <source>
        <dbReference type="ARBA" id="ARBA00023160"/>
    </source>
</evidence>
<keyword evidence="5" id="KW-0276">Fatty acid metabolism</keyword>
<dbReference type="Pfam" id="PF08545">
    <property type="entry name" value="ACP_syn_III"/>
    <property type="match status" value="1"/>
</dbReference>
<comment type="similarity">
    <text evidence="2">Belongs to the thiolase-like superfamily. FabH family.</text>
</comment>
<dbReference type="PANTHER" id="PTHR43091">
    <property type="entry name" value="3-OXOACYL-[ACYL-CARRIER-PROTEIN] SYNTHASE"/>
    <property type="match status" value="1"/>
</dbReference>
<dbReference type="InterPro" id="IPR013747">
    <property type="entry name" value="ACP_syn_III_C"/>
</dbReference>